<keyword evidence="6" id="KW-0798">TonB box</keyword>
<evidence type="ECO:0000256" key="10">
    <source>
        <dbReference type="SAM" id="SignalP"/>
    </source>
</evidence>
<evidence type="ECO:0000256" key="8">
    <source>
        <dbReference type="ARBA" id="ARBA00023170"/>
    </source>
</evidence>
<evidence type="ECO:0000256" key="3">
    <source>
        <dbReference type="ARBA" id="ARBA00022452"/>
    </source>
</evidence>
<dbReference type="PANTHER" id="PTHR30069:SF29">
    <property type="entry name" value="HEMOGLOBIN AND HEMOGLOBIN-HAPTOGLOBIN-BINDING PROTEIN 1-RELATED"/>
    <property type="match status" value="1"/>
</dbReference>
<organism evidence="12 13">
    <name type="scientific">Phenylobacterium ferrooxidans</name>
    <dbReference type="NCBI Taxonomy" id="2982689"/>
    <lineage>
        <taxon>Bacteria</taxon>
        <taxon>Pseudomonadati</taxon>
        <taxon>Pseudomonadota</taxon>
        <taxon>Alphaproteobacteria</taxon>
        <taxon>Caulobacterales</taxon>
        <taxon>Caulobacteraceae</taxon>
        <taxon>Phenylobacterium</taxon>
    </lineage>
</organism>
<evidence type="ECO:0000256" key="5">
    <source>
        <dbReference type="ARBA" id="ARBA00022729"/>
    </source>
</evidence>
<keyword evidence="7" id="KW-0472">Membrane</keyword>
<dbReference type="InterPro" id="IPR039426">
    <property type="entry name" value="TonB-dep_rcpt-like"/>
</dbReference>
<evidence type="ECO:0000259" key="11">
    <source>
        <dbReference type="Pfam" id="PF00593"/>
    </source>
</evidence>
<evidence type="ECO:0000256" key="9">
    <source>
        <dbReference type="ARBA" id="ARBA00023237"/>
    </source>
</evidence>
<evidence type="ECO:0000256" key="2">
    <source>
        <dbReference type="ARBA" id="ARBA00022448"/>
    </source>
</evidence>
<feature type="domain" description="TonB-dependent receptor-like beta-barrel" evidence="11">
    <location>
        <begin position="236"/>
        <end position="674"/>
    </location>
</feature>
<accession>A0ABW6CLM0</accession>
<keyword evidence="4" id="KW-0812">Transmembrane</keyword>
<dbReference type="PANTHER" id="PTHR30069">
    <property type="entry name" value="TONB-DEPENDENT OUTER MEMBRANE RECEPTOR"/>
    <property type="match status" value="1"/>
</dbReference>
<comment type="caution">
    <text evidence="12">The sequence shown here is derived from an EMBL/GenBank/DDBJ whole genome shotgun (WGS) entry which is preliminary data.</text>
</comment>
<feature type="chain" id="PRO_5046205238" evidence="10">
    <location>
        <begin position="29"/>
        <end position="721"/>
    </location>
</feature>
<dbReference type="RefSeq" id="WP_377369277.1">
    <property type="nucleotide sequence ID" value="NZ_JAOTJD010000012.1"/>
</dbReference>
<evidence type="ECO:0000256" key="4">
    <source>
        <dbReference type="ARBA" id="ARBA00022692"/>
    </source>
</evidence>
<keyword evidence="9" id="KW-0998">Cell outer membrane</keyword>
<dbReference type="SUPFAM" id="SSF56935">
    <property type="entry name" value="Porins"/>
    <property type="match status" value="1"/>
</dbReference>
<gene>
    <name evidence="12" type="ORF">OCL97_08355</name>
</gene>
<dbReference type="EMBL" id="JAOTJD010000012">
    <property type="protein sequence ID" value="MFD3263970.1"/>
    <property type="molecule type" value="Genomic_DNA"/>
</dbReference>
<dbReference type="Proteomes" id="UP001598130">
    <property type="component" value="Unassembled WGS sequence"/>
</dbReference>
<keyword evidence="8 12" id="KW-0675">Receptor</keyword>
<keyword evidence="5 10" id="KW-0732">Signal</keyword>
<evidence type="ECO:0000256" key="1">
    <source>
        <dbReference type="ARBA" id="ARBA00004571"/>
    </source>
</evidence>
<dbReference type="InterPro" id="IPR000531">
    <property type="entry name" value="Beta-barrel_TonB"/>
</dbReference>
<evidence type="ECO:0000313" key="13">
    <source>
        <dbReference type="Proteomes" id="UP001598130"/>
    </source>
</evidence>
<reference evidence="12 13" key="1">
    <citation type="submission" date="2022-09" db="EMBL/GenBank/DDBJ databases">
        <title>New species of Phenylobacterium.</title>
        <authorList>
            <person name="Mieszkin S."/>
        </authorList>
    </citation>
    <scope>NUCLEOTIDE SEQUENCE [LARGE SCALE GENOMIC DNA]</scope>
    <source>
        <strain evidence="12 13">HK31-G</strain>
    </source>
</reference>
<protein>
    <submittedName>
        <fullName evidence="12">TonB-dependent receptor</fullName>
    </submittedName>
</protein>
<comment type="subcellular location">
    <subcellularLocation>
        <location evidence="1">Cell outer membrane</location>
        <topology evidence="1">Multi-pass membrane protein</topology>
    </subcellularLocation>
</comment>
<keyword evidence="3" id="KW-1134">Transmembrane beta strand</keyword>
<keyword evidence="2" id="KW-0813">Transport</keyword>
<dbReference type="InterPro" id="IPR036942">
    <property type="entry name" value="Beta-barrel_TonB_sf"/>
</dbReference>
<feature type="signal peptide" evidence="10">
    <location>
        <begin position="1"/>
        <end position="28"/>
    </location>
</feature>
<dbReference type="Pfam" id="PF00593">
    <property type="entry name" value="TonB_dep_Rec_b-barrel"/>
    <property type="match status" value="1"/>
</dbReference>
<sequence length="721" mass="78779">MTRQRPISLRWLSTASLLALACAAPALAQAPAPPPSGETVPDAGASFPAVFFAQYNPVTAADMVARVPGFDLRDGDDRRGFAATAGNLLVNGERPSSKAAPSDLLKRIPAASVLRIELLSGSNSAIDIRGQSQVVNVVVNRATRADSATTFVAGLRHIQYSNRIGWALQLSRTLSLTPTTELALDIQAPNTLGRGVVGERLTSGAGVFTGTRYQVSKPNNRSIQGSASLRWRPSPADAVNLNLQYVPVWNGSESVQLETVASGVLRSSLDGDNAYKNNYSAEFGGDWEHRFGADLTVKLIGLVSHTSVDQLDSFDIFTAPAARTLRTQDRTTRSGERIGRMQVKWDATPAHTLEFGGEGAFNFRDTTLDIINQPQGGPAVRVPLAVANARVEELRGEVYANDIWTVGPRLSVETGVNFEVSRITQTGDQNKERSFNYVKPHLTATYAFDPRTTVRLVLQRDVAQLDFAEFSSAVDFLNTSTIQGNPDLVPERAWKSRLELERRFDQKAAITLAAFADRVEDVHDLVVVGGLDAYGNIGNGTRAGVEARATIPLRRVGLPNAELRLSGLYQQTRVTDPITGEERSFSIPLERQGTAAGSTTLNTANKDWAYLVNFRQNLPDISAAWGATLLQWAGREEYRRAEIFEYVRPKPRLDLFFETTAIKPVTLRLYVNNILVSSEERTRTFFQTDRSSGVVQRVEDRISLGGADGSRLVGFVISGRF</sequence>
<name>A0ABW6CLM0_9CAUL</name>
<evidence type="ECO:0000256" key="7">
    <source>
        <dbReference type="ARBA" id="ARBA00023136"/>
    </source>
</evidence>
<evidence type="ECO:0000256" key="6">
    <source>
        <dbReference type="ARBA" id="ARBA00023077"/>
    </source>
</evidence>
<keyword evidence="13" id="KW-1185">Reference proteome</keyword>
<evidence type="ECO:0000313" key="12">
    <source>
        <dbReference type="EMBL" id="MFD3263970.1"/>
    </source>
</evidence>
<proteinExistence type="predicted"/>
<dbReference type="PROSITE" id="PS51257">
    <property type="entry name" value="PROKAR_LIPOPROTEIN"/>
    <property type="match status" value="1"/>
</dbReference>
<dbReference type="Gene3D" id="2.40.170.20">
    <property type="entry name" value="TonB-dependent receptor, beta-barrel domain"/>
    <property type="match status" value="1"/>
</dbReference>